<dbReference type="GO" id="GO:0046872">
    <property type="term" value="F:metal ion binding"/>
    <property type="evidence" value="ECO:0007669"/>
    <property type="project" value="UniProtKB-KW"/>
</dbReference>
<comment type="similarity">
    <text evidence="2">Belongs to the peptidase M13 family.</text>
</comment>
<keyword evidence="5 11" id="KW-0378">Hydrolase</keyword>
<comment type="cofactor">
    <cofactor evidence="1">
        <name>Zn(2+)</name>
        <dbReference type="ChEBI" id="CHEBI:29105"/>
    </cofactor>
</comment>
<evidence type="ECO:0000313" key="11">
    <source>
        <dbReference type="EMBL" id="ABC80915.1"/>
    </source>
</evidence>
<dbReference type="InterPro" id="IPR000718">
    <property type="entry name" value="Peptidase_M13"/>
</dbReference>
<dbReference type="PRINTS" id="PR00786">
    <property type="entry name" value="NEPRILYSIN"/>
</dbReference>
<dbReference type="HOGENOM" id="CLU_006187_7_2_7"/>
<dbReference type="InterPro" id="IPR008753">
    <property type="entry name" value="Peptidase_M13_N"/>
</dbReference>
<name>Q2IQ33_ANADE</name>
<proteinExistence type="inferred from homology"/>
<dbReference type="GO" id="GO:0016485">
    <property type="term" value="P:protein processing"/>
    <property type="evidence" value="ECO:0007669"/>
    <property type="project" value="TreeGrafter"/>
</dbReference>
<evidence type="ECO:0000256" key="4">
    <source>
        <dbReference type="ARBA" id="ARBA00022723"/>
    </source>
</evidence>
<feature type="signal peptide" evidence="8">
    <location>
        <begin position="1"/>
        <end position="25"/>
    </location>
</feature>
<dbReference type="EC" id="3.4.24.71" evidence="11"/>
<evidence type="ECO:0000256" key="6">
    <source>
        <dbReference type="ARBA" id="ARBA00022833"/>
    </source>
</evidence>
<keyword evidence="6" id="KW-0862">Zinc</keyword>
<dbReference type="Gene3D" id="3.40.390.10">
    <property type="entry name" value="Collagenase (Catalytic Domain)"/>
    <property type="match status" value="1"/>
</dbReference>
<dbReference type="InterPro" id="IPR024079">
    <property type="entry name" value="MetalloPept_cat_dom_sf"/>
</dbReference>
<evidence type="ECO:0000256" key="1">
    <source>
        <dbReference type="ARBA" id="ARBA00001947"/>
    </source>
</evidence>
<evidence type="ECO:0000256" key="5">
    <source>
        <dbReference type="ARBA" id="ARBA00022801"/>
    </source>
</evidence>
<dbReference type="OrthoDB" id="9775677at2"/>
<dbReference type="Pfam" id="PF01431">
    <property type="entry name" value="Peptidase_M13"/>
    <property type="match status" value="1"/>
</dbReference>
<dbReference type="PANTHER" id="PTHR11733">
    <property type="entry name" value="ZINC METALLOPROTEASE FAMILY M13 NEPRILYSIN-RELATED"/>
    <property type="match status" value="1"/>
</dbReference>
<accession>Q2IQ33</accession>
<dbReference type="InterPro" id="IPR018497">
    <property type="entry name" value="Peptidase_M13_C"/>
</dbReference>
<dbReference type="KEGG" id="ade:Adeh_1141"/>
<keyword evidence="4" id="KW-0479">Metal-binding</keyword>
<keyword evidence="3" id="KW-0645">Protease</keyword>
<organism evidence="11 12">
    <name type="scientific">Anaeromyxobacter dehalogenans (strain 2CP-C)</name>
    <dbReference type="NCBI Taxonomy" id="290397"/>
    <lineage>
        <taxon>Bacteria</taxon>
        <taxon>Pseudomonadati</taxon>
        <taxon>Myxococcota</taxon>
        <taxon>Myxococcia</taxon>
        <taxon>Myxococcales</taxon>
        <taxon>Cystobacterineae</taxon>
        <taxon>Anaeromyxobacteraceae</taxon>
        <taxon>Anaeromyxobacter</taxon>
    </lineage>
</organism>
<evidence type="ECO:0000256" key="7">
    <source>
        <dbReference type="ARBA" id="ARBA00023049"/>
    </source>
</evidence>
<feature type="domain" description="Peptidase M13 C-terminal" evidence="9">
    <location>
        <begin position="480"/>
        <end position="683"/>
    </location>
</feature>
<dbReference type="PROSITE" id="PS51257">
    <property type="entry name" value="PROKAR_LIPOPROTEIN"/>
    <property type="match status" value="1"/>
</dbReference>
<gene>
    <name evidence="11" type="ordered locus">Adeh_1141</name>
</gene>
<evidence type="ECO:0000259" key="10">
    <source>
        <dbReference type="Pfam" id="PF05649"/>
    </source>
</evidence>
<dbReference type="Pfam" id="PF05649">
    <property type="entry name" value="Peptidase_M13_N"/>
    <property type="match status" value="1"/>
</dbReference>
<dbReference type="RefSeq" id="WP_011420198.1">
    <property type="nucleotide sequence ID" value="NC_007760.1"/>
</dbReference>
<dbReference type="PANTHER" id="PTHR11733:SF167">
    <property type="entry name" value="FI17812P1-RELATED"/>
    <property type="match status" value="1"/>
</dbReference>
<dbReference type="STRING" id="290397.Adeh_1141"/>
<evidence type="ECO:0000256" key="8">
    <source>
        <dbReference type="SAM" id="SignalP"/>
    </source>
</evidence>
<dbReference type="PROSITE" id="PS51885">
    <property type="entry name" value="NEPRILYSIN"/>
    <property type="match status" value="1"/>
</dbReference>
<dbReference type="EMBL" id="CP000251">
    <property type="protein sequence ID" value="ABC80915.1"/>
    <property type="molecule type" value="Genomic_DNA"/>
</dbReference>
<evidence type="ECO:0000256" key="3">
    <source>
        <dbReference type="ARBA" id="ARBA00022670"/>
    </source>
</evidence>
<dbReference type="GO" id="GO:0004222">
    <property type="term" value="F:metalloendopeptidase activity"/>
    <property type="evidence" value="ECO:0007669"/>
    <property type="project" value="UniProtKB-EC"/>
</dbReference>
<feature type="chain" id="PRO_5004210098" evidence="8">
    <location>
        <begin position="26"/>
        <end position="686"/>
    </location>
</feature>
<dbReference type="AlphaFoldDB" id="Q2IQ33"/>
<evidence type="ECO:0000259" key="9">
    <source>
        <dbReference type="Pfam" id="PF01431"/>
    </source>
</evidence>
<evidence type="ECO:0000256" key="2">
    <source>
        <dbReference type="ARBA" id="ARBA00007357"/>
    </source>
</evidence>
<evidence type="ECO:0000313" key="12">
    <source>
        <dbReference type="Proteomes" id="UP000001935"/>
    </source>
</evidence>
<protein>
    <submittedName>
        <fullName evidence="11">Endothelin-converting enzyme, Metallo peptidase, MEROPS family M13</fullName>
        <ecNumber evidence="11">3.4.24.71</ecNumber>
    </submittedName>
</protein>
<dbReference type="Proteomes" id="UP000001935">
    <property type="component" value="Chromosome"/>
</dbReference>
<sequence length="686" mass="74982">MRRILSFAACIALAACRTAPTAPPAAPGAPLPPLDEAALDRSADACQDFYQFACGGWMARTEIPADRSVWSRGFAELDERNTAQLRRILEAAAAGRADPADAFSGKVGDYFGSCMDEGGIEARGLADLKAGWARIDAIADRPALAAELARLHGAGMTAPFGLLADQDAKDATQVILIVNQGGLSLPDREYYLSDAGKNPEIRRAWAAHLRRMLGLAGLPPAQAEAGAAAVEKFETGLARTHWTRAELRDPARIYNRVDRAGLERLAPDFPWARFFADLGQPGLDAVSVTTPAFVAEVGKQFASAPLDAWKAYLRWHLLDDMAAFRAVPAVLVQERFAFQSASFSGAKELAPRWKHCVGVTDEAIGFAVGQAYVRRHFGAEGKDRTTRLVAEIEKAMEADLGSLSWMDAPTRERAREKLARVVNKVGYPDAWRDYGTLRVDRGSFFANVLAAGRFETTRQLAKIGKPVDRGEWFMSPPTVNAYYNASMNEMVFPAGILQPPFFNREAPETVNYGAIGMVVGHELTHGFDDEGRQYDALGNLRDWWTPAVGAEFDRRAACLVKQYGAYEALPGVHLDGKLTLGENIADLGGLKLAFAAMQAARRARPGADRPVLGFTPEQQFFVGYAQSWCSKYREQEARRRAVVDSHSPPRFRVNGPLSNLPDFARAFACAEGTPMARPAAERCEIW</sequence>
<dbReference type="Gene3D" id="1.10.1380.10">
    <property type="entry name" value="Neutral endopeptidase , domain2"/>
    <property type="match status" value="1"/>
</dbReference>
<dbReference type="InterPro" id="IPR042089">
    <property type="entry name" value="Peptidase_M13_dom_2"/>
</dbReference>
<dbReference type="GO" id="GO:0005886">
    <property type="term" value="C:plasma membrane"/>
    <property type="evidence" value="ECO:0007669"/>
    <property type="project" value="TreeGrafter"/>
</dbReference>
<reference evidence="11 12" key="1">
    <citation type="submission" date="2006-01" db="EMBL/GenBank/DDBJ databases">
        <title>Complete sequence of Anaeromyxobacter dehalogenans 2CP-C.</title>
        <authorList>
            <consortium name="US DOE Joint Genome Institute"/>
            <person name="Copeland A."/>
            <person name="Lucas S."/>
            <person name="Lapidus A."/>
            <person name="Barry K."/>
            <person name="Detter J.C."/>
            <person name="Glavina T."/>
            <person name="Hammon N."/>
            <person name="Israni S."/>
            <person name="Pitluck S."/>
            <person name="Brettin T."/>
            <person name="Bruce D."/>
            <person name="Han C."/>
            <person name="Tapia R."/>
            <person name="Gilna P."/>
            <person name="Kiss H."/>
            <person name="Schmutz J."/>
            <person name="Larimer F."/>
            <person name="Land M."/>
            <person name="Kyrpides N."/>
            <person name="Anderson I."/>
            <person name="Sanford R.A."/>
            <person name="Ritalahti K.M."/>
            <person name="Thomas H.S."/>
            <person name="Kirby J.R."/>
            <person name="Zhulin I.B."/>
            <person name="Loeffler F.E."/>
            <person name="Richardson P."/>
        </authorList>
    </citation>
    <scope>NUCLEOTIDE SEQUENCE [LARGE SCALE GENOMIC DNA]</scope>
    <source>
        <strain evidence="11 12">2CP-C</strain>
    </source>
</reference>
<feature type="domain" description="Peptidase M13 N-terminal" evidence="10">
    <location>
        <begin position="46"/>
        <end position="428"/>
    </location>
</feature>
<keyword evidence="8" id="KW-0732">Signal</keyword>
<keyword evidence="7" id="KW-0482">Metalloprotease</keyword>
<dbReference type="eggNOG" id="COG3590">
    <property type="taxonomic scope" value="Bacteria"/>
</dbReference>
<dbReference type="CDD" id="cd08662">
    <property type="entry name" value="M13"/>
    <property type="match status" value="1"/>
</dbReference>
<dbReference type="SUPFAM" id="SSF55486">
    <property type="entry name" value="Metalloproteases ('zincins'), catalytic domain"/>
    <property type="match status" value="1"/>
</dbReference>